<accession>A0ABR2X0Q7</accession>
<gene>
    <name evidence="3" type="primary">cdc4_1</name>
    <name evidence="3" type="ORF">K7432_002922</name>
</gene>
<dbReference type="InterPro" id="IPR050230">
    <property type="entry name" value="CALM/Myosin/TropC-like"/>
</dbReference>
<feature type="domain" description="EF-hand" evidence="2">
    <location>
        <begin position="90"/>
        <end position="118"/>
    </location>
</feature>
<organism evidence="3 4">
    <name type="scientific">Basidiobolus ranarum</name>
    <dbReference type="NCBI Taxonomy" id="34480"/>
    <lineage>
        <taxon>Eukaryota</taxon>
        <taxon>Fungi</taxon>
        <taxon>Fungi incertae sedis</taxon>
        <taxon>Zoopagomycota</taxon>
        <taxon>Entomophthoromycotina</taxon>
        <taxon>Basidiobolomycetes</taxon>
        <taxon>Basidiobolales</taxon>
        <taxon>Basidiobolaceae</taxon>
        <taxon>Basidiobolus</taxon>
    </lineage>
</organism>
<feature type="domain" description="EF-hand" evidence="2">
    <location>
        <begin position="11"/>
        <end position="46"/>
    </location>
</feature>
<dbReference type="SMART" id="SM00054">
    <property type="entry name" value="EFh"/>
    <property type="match status" value="3"/>
</dbReference>
<evidence type="ECO:0000259" key="2">
    <source>
        <dbReference type="PROSITE" id="PS50222"/>
    </source>
</evidence>
<dbReference type="Gene3D" id="1.10.238.10">
    <property type="entry name" value="EF-hand"/>
    <property type="match status" value="2"/>
</dbReference>
<dbReference type="PANTHER" id="PTHR23048:SF0">
    <property type="entry name" value="CALMODULIN LIKE 3"/>
    <property type="match status" value="1"/>
</dbReference>
<evidence type="ECO:0000313" key="3">
    <source>
        <dbReference type="EMBL" id="KAK9767344.1"/>
    </source>
</evidence>
<reference evidence="3 4" key="1">
    <citation type="submission" date="2023-04" db="EMBL/GenBank/DDBJ databases">
        <title>Genome of Basidiobolus ranarum AG-B5.</title>
        <authorList>
            <person name="Stajich J.E."/>
            <person name="Carter-House D."/>
            <person name="Gryganskyi A."/>
        </authorList>
    </citation>
    <scope>NUCLEOTIDE SEQUENCE [LARGE SCALE GENOMIC DNA]</scope>
    <source>
        <strain evidence="3 4">AG-B5</strain>
    </source>
</reference>
<keyword evidence="1" id="KW-0677">Repeat</keyword>
<protein>
    <submittedName>
        <fullName evidence="3">Myosin II light chain</fullName>
    </submittedName>
</protein>
<dbReference type="SUPFAM" id="SSF47473">
    <property type="entry name" value="EF-hand"/>
    <property type="match status" value="1"/>
</dbReference>
<feature type="domain" description="EF-hand" evidence="2">
    <location>
        <begin position="119"/>
        <end position="151"/>
    </location>
</feature>
<evidence type="ECO:0000313" key="4">
    <source>
        <dbReference type="Proteomes" id="UP001479436"/>
    </source>
</evidence>
<dbReference type="InterPro" id="IPR011992">
    <property type="entry name" value="EF-hand-dom_pair"/>
</dbReference>
<evidence type="ECO:0000256" key="1">
    <source>
        <dbReference type="ARBA" id="ARBA00022737"/>
    </source>
</evidence>
<dbReference type="EMBL" id="JASJQH010000083">
    <property type="protein sequence ID" value="KAK9767344.1"/>
    <property type="molecule type" value="Genomic_DNA"/>
</dbReference>
<dbReference type="PANTHER" id="PTHR23048">
    <property type="entry name" value="MYOSIN LIGHT CHAIN 1, 3"/>
    <property type="match status" value="1"/>
</dbReference>
<keyword evidence="4" id="KW-1185">Reference proteome</keyword>
<dbReference type="PROSITE" id="PS50222">
    <property type="entry name" value="EF_HAND_2"/>
    <property type="match status" value="3"/>
</dbReference>
<name>A0ABR2X0Q7_9FUNG</name>
<proteinExistence type="predicted"/>
<dbReference type="Proteomes" id="UP001479436">
    <property type="component" value="Unassembled WGS sequence"/>
</dbReference>
<dbReference type="Pfam" id="PF13499">
    <property type="entry name" value="EF-hand_7"/>
    <property type="match status" value="1"/>
</dbReference>
<dbReference type="CDD" id="cd00051">
    <property type="entry name" value="EFh"/>
    <property type="match status" value="1"/>
</dbReference>
<comment type="caution">
    <text evidence="3">The sequence shown here is derived from an EMBL/GenBank/DDBJ whole genome shotgun (WGS) entry which is preliminary data.</text>
</comment>
<sequence>MACSIANISEKQLTEFKEVFSLHDIRGDGYIPHESIGQLLRALGQNPTQAELSSIASAFGRKKIDFAVFLDILYTTGGFDVEYGRQKNPEAFEIFNQDGTGLISAGELRYVLTTLGEQLSEAEVNEFIRDVDINNTGLIDYNAFVNLLMSS</sequence>
<dbReference type="InterPro" id="IPR002048">
    <property type="entry name" value="EF_hand_dom"/>
</dbReference>